<gene>
    <name evidence="1" type="ORF">AARE701A_LOCUS12374</name>
</gene>
<dbReference type="AlphaFoldDB" id="A0A8S2ACB9"/>
<reference evidence="1" key="1">
    <citation type="submission" date="2021-01" db="EMBL/GenBank/DDBJ databases">
        <authorList>
            <person name="Bezrukov I."/>
        </authorList>
    </citation>
    <scope>NUCLEOTIDE SEQUENCE</scope>
</reference>
<dbReference type="Proteomes" id="UP000682877">
    <property type="component" value="Chromosome 5"/>
</dbReference>
<sequence>MVQAPSTRSGTKRLREQFNKSIESLIALIEQEELEGRSFTKDIIRETPIEPQINPNVSKAQDLENEQDNNYFEQGTSQETEIIKDKACVQLKTQTASFLPVLQGIKEPALFIISKIIQ</sequence>
<name>A0A8S2ACB9_ARAAE</name>
<accession>A0A8S2ACB9</accession>
<evidence type="ECO:0000313" key="2">
    <source>
        <dbReference type="Proteomes" id="UP000682877"/>
    </source>
</evidence>
<protein>
    <submittedName>
        <fullName evidence="1">Uncharacterized protein</fullName>
    </submittedName>
</protein>
<proteinExistence type="predicted"/>
<dbReference type="EMBL" id="LR999455">
    <property type="protein sequence ID" value="CAE6074046.1"/>
    <property type="molecule type" value="Genomic_DNA"/>
</dbReference>
<keyword evidence="2" id="KW-1185">Reference proteome</keyword>
<organism evidence="1 2">
    <name type="scientific">Arabidopsis arenosa</name>
    <name type="common">Sand rock-cress</name>
    <name type="synonym">Cardaminopsis arenosa</name>
    <dbReference type="NCBI Taxonomy" id="38785"/>
    <lineage>
        <taxon>Eukaryota</taxon>
        <taxon>Viridiplantae</taxon>
        <taxon>Streptophyta</taxon>
        <taxon>Embryophyta</taxon>
        <taxon>Tracheophyta</taxon>
        <taxon>Spermatophyta</taxon>
        <taxon>Magnoliopsida</taxon>
        <taxon>eudicotyledons</taxon>
        <taxon>Gunneridae</taxon>
        <taxon>Pentapetalae</taxon>
        <taxon>rosids</taxon>
        <taxon>malvids</taxon>
        <taxon>Brassicales</taxon>
        <taxon>Brassicaceae</taxon>
        <taxon>Camelineae</taxon>
        <taxon>Arabidopsis</taxon>
    </lineage>
</organism>
<evidence type="ECO:0000313" key="1">
    <source>
        <dbReference type="EMBL" id="CAE6074046.1"/>
    </source>
</evidence>